<protein>
    <submittedName>
        <fullName evidence="2">DUF4065 domain-containing protein</fullName>
    </submittedName>
</protein>
<dbReference type="InterPro" id="IPR025272">
    <property type="entry name" value="SocA_Panacea"/>
</dbReference>
<sequence length="169" mass="19048">MYSPLAIANTIISMRPGFDAMWLNKAVYAVHGWSLAFGKSIVGELPQVWRYGPIYASLYNDLRHMRREPVTMAQPITGGLDCPIVPESDEYARDIISKVLAAYGSLSSLDMSSICHAEGTPWKDEARTHRFRVPHGHAIPEWRLRRYFSARRAENENQSTLEAQLAKAG</sequence>
<dbReference type="AlphaFoldDB" id="A0A345YIY5"/>
<proteinExistence type="predicted"/>
<reference evidence="2 3" key="1">
    <citation type="submission" date="2018-07" db="EMBL/GenBank/DDBJ databases">
        <title>Genome sequence of Erythrobacter strain YH-07, an antagonistic bacterium isolated from Yellow Sea.</title>
        <authorList>
            <person name="Tang T."/>
            <person name="Liu Q."/>
            <person name="Sun X."/>
        </authorList>
    </citation>
    <scope>NUCLEOTIDE SEQUENCE [LARGE SCALE GENOMIC DNA]</scope>
    <source>
        <strain evidence="2 3">YH-07</strain>
        <plasmid evidence="2 3">unnamed</plasmid>
    </source>
</reference>
<dbReference type="EMBL" id="CP031358">
    <property type="protein sequence ID" value="AXK43887.1"/>
    <property type="molecule type" value="Genomic_DNA"/>
</dbReference>
<accession>A0A345YIY5</accession>
<keyword evidence="2" id="KW-0614">Plasmid</keyword>
<name>A0A345YIY5_9SPHN</name>
<dbReference type="OrthoDB" id="9799173at2"/>
<dbReference type="RefSeq" id="WP_115418200.1">
    <property type="nucleotide sequence ID" value="NZ_CP031358.1"/>
</dbReference>
<dbReference type="Pfam" id="PF13274">
    <property type="entry name" value="SocA_Panacea"/>
    <property type="match status" value="1"/>
</dbReference>
<geneLocation type="plasmid" evidence="2 3">
    <name>unnamed</name>
</geneLocation>
<evidence type="ECO:0000259" key="1">
    <source>
        <dbReference type="Pfam" id="PF13274"/>
    </source>
</evidence>
<dbReference type="KEGG" id="err:DVR09_15650"/>
<dbReference type="Proteomes" id="UP000254508">
    <property type="component" value="Plasmid unnamed"/>
</dbReference>
<evidence type="ECO:0000313" key="2">
    <source>
        <dbReference type="EMBL" id="AXK43887.1"/>
    </source>
</evidence>
<evidence type="ECO:0000313" key="3">
    <source>
        <dbReference type="Proteomes" id="UP000254508"/>
    </source>
</evidence>
<keyword evidence="3" id="KW-1185">Reference proteome</keyword>
<feature type="domain" description="Antitoxin SocA-like Panacea" evidence="1">
    <location>
        <begin position="23"/>
        <end position="123"/>
    </location>
</feature>
<organism evidence="2 3">
    <name type="scientific">Erythrobacter aureus</name>
    <dbReference type="NCBI Taxonomy" id="2182384"/>
    <lineage>
        <taxon>Bacteria</taxon>
        <taxon>Pseudomonadati</taxon>
        <taxon>Pseudomonadota</taxon>
        <taxon>Alphaproteobacteria</taxon>
        <taxon>Sphingomonadales</taxon>
        <taxon>Erythrobacteraceae</taxon>
        <taxon>Erythrobacter/Porphyrobacter group</taxon>
        <taxon>Erythrobacter</taxon>
    </lineage>
</organism>
<gene>
    <name evidence="2" type="ORF">DVR09_15650</name>
</gene>